<evidence type="ECO:0000259" key="1">
    <source>
        <dbReference type="Pfam" id="PF13843"/>
    </source>
</evidence>
<evidence type="ECO:0000313" key="2">
    <source>
        <dbReference type="EMBL" id="JAS35011.1"/>
    </source>
</evidence>
<reference evidence="2" key="1">
    <citation type="submission" date="2015-12" db="EMBL/GenBank/DDBJ databases">
        <title>De novo transcriptome assembly of four potential Pierce s Disease insect vectors from Arizona vineyards.</title>
        <authorList>
            <person name="Tassone E.E."/>
        </authorList>
    </citation>
    <scope>NUCLEOTIDE SEQUENCE</scope>
</reference>
<accession>A0A1B6EAR4</accession>
<proteinExistence type="predicted"/>
<protein>
    <recommendedName>
        <fullName evidence="1">PiggyBac transposable element-derived protein domain-containing protein</fullName>
    </recommendedName>
</protein>
<dbReference type="Pfam" id="PF13843">
    <property type="entry name" value="DDE_Tnp_1_7"/>
    <property type="match status" value="1"/>
</dbReference>
<dbReference type="InterPro" id="IPR029526">
    <property type="entry name" value="PGBD"/>
</dbReference>
<sequence>MLPKEVFEKIVDYTNVKIRSIQAKYSRDRDARETDFAEMTAYIGILFLLGECRANKSNSLDVWRKNGLGIEIFRLIMGVNRLKFLQQNIRFEDTSDPNRAQRKETDKLYCVRDLFETFVNYCITNYSHC</sequence>
<dbReference type="PANTHER" id="PTHR46599:SF3">
    <property type="entry name" value="PIGGYBAC TRANSPOSABLE ELEMENT-DERIVED PROTEIN 4"/>
    <property type="match status" value="1"/>
</dbReference>
<organism evidence="2">
    <name type="scientific">Clastoptera arizonana</name>
    <name type="common">Arizona spittle bug</name>
    <dbReference type="NCBI Taxonomy" id="38151"/>
    <lineage>
        <taxon>Eukaryota</taxon>
        <taxon>Metazoa</taxon>
        <taxon>Ecdysozoa</taxon>
        <taxon>Arthropoda</taxon>
        <taxon>Hexapoda</taxon>
        <taxon>Insecta</taxon>
        <taxon>Pterygota</taxon>
        <taxon>Neoptera</taxon>
        <taxon>Paraneoptera</taxon>
        <taxon>Hemiptera</taxon>
        <taxon>Auchenorrhyncha</taxon>
        <taxon>Cercopoidea</taxon>
        <taxon>Clastopteridae</taxon>
        <taxon>Clastoptera</taxon>
    </lineage>
</organism>
<feature type="domain" description="PiggyBac transposable element-derived protein" evidence="1">
    <location>
        <begin position="1"/>
        <end position="126"/>
    </location>
</feature>
<gene>
    <name evidence="2" type="ORF">g.28215</name>
</gene>
<dbReference type="EMBL" id="GEDC01002287">
    <property type="protein sequence ID" value="JAS35011.1"/>
    <property type="molecule type" value="Transcribed_RNA"/>
</dbReference>
<name>A0A1B6EAR4_9HEMI</name>
<dbReference type="AlphaFoldDB" id="A0A1B6EAR4"/>
<dbReference type="PANTHER" id="PTHR46599">
    <property type="entry name" value="PIGGYBAC TRANSPOSABLE ELEMENT-DERIVED PROTEIN 4"/>
    <property type="match status" value="1"/>
</dbReference>